<evidence type="ECO:0000313" key="4">
    <source>
        <dbReference type="Proteomes" id="UP001320420"/>
    </source>
</evidence>
<evidence type="ECO:0000256" key="2">
    <source>
        <dbReference type="SAM" id="SignalP"/>
    </source>
</evidence>
<keyword evidence="2" id="KW-0732">Signal</keyword>
<proteinExistence type="predicted"/>
<gene>
    <name evidence="3" type="ORF">SLS62_003440</name>
</gene>
<feature type="chain" id="PRO_5042847118" description="SCP domain-containing protein" evidence="2">
    <location>
        <begin position="23"/>
        <end position="217"/>
    </location>
</feature>
<sequence length="217" mass="22462">MYVEKKLQALLLFAITAGTALAAPQPSVDCITPGETTTGTTLAKHTKTPSTTVGLSQTSLSSPSSPLPTSSSASHPATRAAGAARDDEPDWQGIAAKWRAALGKAAWKVNGTLVANALKTARDGHGKMRHELNPGSLAQVLAPGDEHSDYSFEAAFVGGWLCEIPTLPGLGDACEKWGPGWKHGETGHAEILSSEGYNSIGCAWDGGIWACDLGNGV</sequence>
<dbReference type="EMBL" id="JAKJXP020000019">
    <property type="protein sequence ID" value="KAK7754656.1"/>
    <property type="molecule type" value="Genomic_DNA"/>
</dbReference>
<feature type="compositionally biased region" description="Low complexity" evidence="1">
    <location>
        <begin position="55"/>
        <end position="81"/>
    </location>
</feature>
<name>A0AAN9YRG8_9PEZI</name>
<feature type="region of interest" description="Disordered" evidence="1">
    <location>
        <begin position="38"/>
        <end position="90"/>
    </location>
</feature>
<evidence type="ECO:0000256" key="1">
    <source>
        <dbReference type="SAM" id="MobiDB-lite"/>
    </source>
</evidence>
<evidence type="ECO:0000313" key="3">
    <source>
        <dbReference type="EMBL" id="KAK7754656.1"/>
    </source>
</evidence>
<dbReference type="AlphaFoldDB" id="A0AAN9YRG8"/>
<feature type="signal peptide" evidence="2">
    <location>
        <begin position="1"/>
        <end position="22"/>
    </location>
</feature>
<keyword evidence="4" id="KW-1185">Reference proteome</keyword>
<dbReference type="Proteomes" id="UP001320420">
    <property type="component" value="Unassembled WGS sequence"/>
</dbReference>
<protein>
    <recommendedName>
        <fullName evidence="5">SCP domain-containing protein</fullName>
    </recommendedName>
</protein>
<evidence type="ECO:0008006" key="5">
    <source>
        <dbReference type="Google" id="ProtNLM"/>
    </source>
</evidence>
<organism evidence="3 4">
    <name type="scientific">Diatrype stigma</name>
    <dbReference type="NCBI Taxonomy" id="117547"/>
    <lineage>
        <taxon>Eukaryota</taxon>
        <taxon>Fungi</taxon>
        <taxon>Dikarya</taxon>
        <taxon>Ascomycota</taxon>
        <taxon>Pezizomycotina</taxon>
        <taxon>Sordariomycetes</taxon>
        <taxon>Xylariomycetidae</taxon>
        <taxon>Xylariales</taxon>
        <taxon>Diatrypaceae</taxon>
        <taxon>Diatrype</taxon>
    </lineage>
</organism>
<reference evidence="3 4" key="1">
    <citation type="submission" date="2024-02" db="EMBL/GenBank/DDBJ databases">
        <title>De novo assembly and annotation of 12 fungi associated with fruit tree decline syndrome in Ontario, Canada.</title>
        <authorList>
            <person name="Sulman M."/>
            <person name="Ellouze W."/>
            <person name="Ilyukhin E."/>
        </authorList>
    </citation>
    <scope>NUCLEOTIDE SEQUENCE [LARGE SCALE GENOMIC DNA]</scope>
    <source>
        <strain evidence="3 4">M11/M66-122</strain>
    </source>
</reference>
<comment type="caution">
    <text evidence="3">The sequence shown here is derived from an EMBL/GenBank/DDBJ whole genome shotgun (WGS) entry which is preliminary data.</text>
</comment>
<accession>A0AAN9YRG8</accession>